<dbReference type="InterPro" id="IPR003787">
    <property type="entry name" value="Sulphur_relay_DsrE/F-like"/>
</dbReference>
<dbReference type="PANTHER" id="PTHR37691">
    <property type="entry name" value="BLR3518 PROTEIN"/>
    <property type="match status" value="1"/>
</dbReference>
<name>A0A3B0RF36_9ZZZZ</name>
<dbReference type="Gene3D" id="3.40.1260.10">
    <property type="entry name" value="DsrEFH-like"/>
    <property type="match status" value="1"/>
</dbReference>
<evidence type="ECO:0000313" key="1">
    <source>
        <dbReference type="EMBL" id="VAV91994.1"/>
    </source>
</evidence>
<dbReference type="EMBL" id="UOEE01000135">
    <property type="protein sequence ID" value="VAV91994.1"/>
    <property type="molecule type" value="Genomic_DNA"/>
</dbReference>
<dbReference type="PANTHER" id="PTHR37691:SF1">
    <property type="entry name" value="BLR3518 PROTEIN"/>
    <property type="match status" value="1"/>
</dbReference>
<sequence length="181" mass="18870">MIKSIFAVVFAIGLLAAPAFAGPEAFHAGSAIPAFGKIADVPGATVSADTKFKVAFDVASKADVGKINRSFESVARFINMHVDSGVPLENIQLAIVVHGQASWDITKDAWYKTKTGKDHANANAPLIAALIENGASVTLCGQTGAWHGIAQDDLLPGVTVALSAMTAHALLQQQGYTLNPF</sequence>
<proteinExistence type="predicted"/>
<dbReference type="Pfam" id="PF02635">
    <property type="entry name" value="DsrE"/>
    <property type="match status" value="1"/>
</dbReference>
<dbReference type="SUPFAM" id="SSF75169">
    <property type="entry name" value="DsrEFH-like"/>
    <property type="match status" value="1"/>
</dbReference>
<gene>
    <name evidence="1" type="ORF">MNBD_ALPHA06-2045</name>
</gene>
<dbReference type="AlphaFoldDB" id="A0A3B0RF36"/>
<organism evidence="1">
    <name type="scientific">hydrothermal vent metagenome</name>
    <dbReference type="NCBI Taxonomy" id="652676"/>
    <lineage>
        <taxon>unclassified sequences</taxon>
        <taxon>metagenomes</taxon>
        <taxon>ecological metagenomes</taxon>
    </lineage>
</organism>
<protein>
    <submittedName>
        <fullName evidence="1">Uncharacterized protein</fullName>
    </submittedName>
</protein>
<dbReference type="InterPro" id="IPR027396">
    <property type="entry name" value="DsrEFH-like"/>
</dbReference>
<accession>A0A3B0RF36</accession>
<reference evidence="1" key="1">
    <citation type="submission" date="2018-06" db="EMBL/GenBank/DDBJ databases">
        <authorList>
            <person name="Zhirakovskaya E."/>
        </authorList>
    </citation>
    <scope>NUCLEOTIDE SEQUENCE</scope>
</reference>